<dbReference type="InterPro" id="IPR001670">
    <property type="entry name" value="ADH_Fe/GldA"/>
</dbReference>
<evidence type="ECO:0000256" key="1">
    <source>
        <dbReference type="ARBA" id="ARBA00001962"/>
    </source>
</evidence>
<dbReference type="PANTHER" id="PTHR11496">
    <property type="entry name" value="ALCOHOL DEHYDROGENASE"/>
    <property type="match status" value="1"/>
</dbReference>
<dbReference type="Pfam" id="PF25137">
    <property type="entry name" value="ADH_Fe_C"/>
    <property type="match status" value="1"/>
</dbReference>
<sequence length="369" mass="40173">MTQFNGRTKICYGSDAIETLEKLPSKRAFIVTDPFMVKTGFADRIKSHLDRTGMGHQIFDGVEPDPSLETVTRGTLQLLKSQADLVIALGGGSAIDAAKAILFFAHKAGQEKEKPMLVAIPTTSGTGSEVTAISVITDTANGVKIPLNDELLIPDMAILDARFTRTVPPGVTAVTGMDVLTHAIEAYTSRQASAFTSIYSEYAIKYVFRYLFRAYQCGDDMEAREMMLLASCMAGMAFNNSGLGITHSMAHSLGGLFHVPHGRANAVLLPYVIRFNSFDVGVRYREISEMLGLAAHTVEEGTTSLIAAVRSMNESMGIPNRIRELNIAEDLFREHLDTMASHALEDACTKGNPRLPSHGDIRGLLEQAW</sequence>
<dbReference type="GO" id="GO:0046872">
    <property type="term" value="F:metal ion binding"/>
    <property type="evidence" value="ECO:0007669"/>
    <property type="project" value="InterPro"/>
</dbReference>
<evidence type="ECO:0000256" key="2">
    <source>
        <dbReference type="ARBA" id="ARBA00007358"/>
    </source>
</evidence>
<comment type="similarity">
    <text evidence="2">Belongs to the iron-containing alcohol dehydrogenase family.</text>
</comment>
<comment type="caution">
    <text evidence="7">The sequence shown here is derived from an EMBL/GenBank/DDBJ whole genome shotgun (WGS) entry which is preliminary data.</text>
</comment>
<dbReference type="PROSITE" id="PS00060">
    <property type="entry name" value="ADH_IRON_2"/>
    <property type="match status" value="1"/>
</dbReference>
<dbReference type="FunFam" id="1.20.1090.10:FF:000001">
    <property type="entry name" value="Aldehyde-alcohol dehydrogenase"/>
    <property type="match status" value="1"/>
</dbReference>
<organism evidence="7 8">
    <name type="scientific">Desulfobotulus alkaliphilus</name>
    <dbReference type="NCBI Taxonomy" id="622671"/>
    <lineage>
        <taxon>Bacteria</taxon>
        <taxon>Pseudomonadati</taxon>
        <taxon>Thermodesulfobacteriota</taxon>
        <taxon>Desulfobacteria</taxon>
        <taxon>Desulfobacterales</taxon>
        <taxon>Desulfobacteraceae</taxon>
        <taxon>Desulfobotulus</taxon>
    </lineage>
</organism>
<evidence type="ECO:0000313" key="8">
    <source>
        <dbReference type="Proteomes" id="UP000318307"/>
    </source>
</evidence>
<comment type="cofactor">
    <cofactor evidence="1">
        <name>Fe cation</name>
        <dbReference type="ChEBI" id="CHEBI:24875"/>
    </cofactor>
</comment>
<evidence type="ECO:0000313" key="7">
    <source>
        <dbReference type="EMBL" id="TWI73014.1"/>
    </source>
</evidence>
<dbReference type="AlphaFoldDB" id="A0A562RWY7"/>
<dbReference type="GO" id="GO:0004022">
    <property type="term" value="F:alcohol dehydrogenase (NAD+) activity"/>
    <property type="evidence" value="ECO:0007669"/>
    <property type="project" value="TreeGrafter"/>
</dbReference>
<dbReference type="RefSeq" id="WP_144683971.1">
    <property type="nucleotide sequence ID" value="NZ_VLLC01000009.1"/>
</dbReference>
<dbReference type="FunFam" id="3.40.50.1970:FF:000003">
    <property type="entry name" value="Alcohol dehydrogenase, iron-containing"/>
    <property type="match status" value="1"/>
</dbReference>
<reference evidence="7 8" key="1">
    <citation type="submission" date="2019-07" db="EMBL/GenBank/DDBJ databases">
        <title>Genome sequencing of 100 strains of the haloalkaliphilic chemolithoautotrophic sulfur-oxidizing bacterium Thioalkalivibrio.</title>
        <authorList>
            <person name="Muyzer G."/>
        </authorList>
    </citation>
    <scope>NUCLEOTIDE SEQUENCE [LARGE SCALE GENOMIC DNA]</scope>
    <source>
        <strain evidence="7 8">ASO4-4</strain>
    </source>
</reference>
<name>A0A562RWY7_9BACT</name>
<dbReference type="InterPro" id="IPR039697">
    <property type="entry name" value="Alcohol_dehydrogenase_Fe"/>
</dbReference>
<keyword evidence="3" id="KW-0560">Oxidoreductase</keyword>
<dbReference type="PANTHER" id="PTHR11496:SF102">
    <property type="entry name" value="ALCOHOL DEHYDROGENASE 4"/>
    <property type="match status" value="1"/>
</dbReference>
<feature type="domain" description="Alcohol dehydrogenase iron-type/glycerol dehydrogenase GldA" evidence="5">
    <location>
        <begin position="8"/>
        <end position="160"/>
    </location>
</feature>
<evidence type="ECO:0000259" key="5">
    <source>
        <dbReference type="Pfam" id="PF00465"/>
    </source>
</evidence>
<dbReference type="EMBL" id="VLLC01000009">
    <property type="protein sequence ID" value="TWI73014.1"/>
    <property type="molecule type" value="Genomic_DNA"/>
</dbReference>
<evidence type="ECO:0000256" key="3">
    <source>
        <dbReference type="ARBA" id="ARBA00023002"/>
    </source>
</evidence>
<dbReference type="SUPFAM" id="SSF56796">
    <property type="entry name" value="Dehydroquinate synthase-like"/>
    <property type="match status" value="1"/>
</dbReference>
<dbReference type="Pfam" id="PF00465">
    <property type="entry name" value="Fe-ADH"/>
    <property type="match status" value="1"/>
</dbReference>
<accession>A0A562RWY7</accession>
<protein>
    <submittedName>
        <fullName evidence="7">Alcohol dehydrogenase class IV</fullName>
    </submittedName>
</protein>
<dbReference type="PROSITE" id="PS00913">
    <property type="entry name" value="ADH_IRON_1"/>
    <property type="match status" value="1"/>
</dbReference>
<dbReference type="InterPro" id="IPR018211">
    <property type="entry name" value="ADH_Fe_CS"/>
</dbReference>
<dbReference type="OrthoDB" id="9778433at2"/>
<dbReference type="Proteomes" id="UP000318307">
    <property type="component" value="Unassembled WGS sequence"/>
</dbReference>
<dbReference type="InterPro" id="IPR056798">
    <property type="entry name" value="ADH_Fe_C"/>
</dbReference>
<dbReference type="Gene3D" id="1.20.1090.10">
    <property type="entry name" value="Dehydroquinate synthase-like - alpha domain"/>
    <property type="match status" value="1"/>
</dbReference>
<dbReference type="Gene3D" id="3.40.50.1970">
    <property type="match status" value="1"/>
</dbReference>
<evidence type="ECO:0000259" key="6">
    <source>
        <dbReference type="Pfam" id="PF25137"/>
    </source>
</evidence>
<keyword evidence="8" id="KW-1185">Reference proteome</keyword>
<feature type="domain" description="Fe-containing alcohol dehydrogenase-like C-terminal" evidence="6">
    <location>
        <begin position="172"/>
        <end position="369"/>
    </location>
</feature>
<evidence type="ECO:0000256" key="4">
    <source>
        <dbReference type="ARBA" id="ARBA00023027"/>
    </source>
</evidence>
<gene>
    <name evidence="7" type="ORF">LZ24_01425</name>
</gene>
<proteinExistence type="inferred from homology"/>
<dbReference type="CDD" id="cd08180">
    <property type="entry name" value="PDD"/>
    <property type="match status" value="1"/>
</dbReference>
<keyword evidence="4" id="KW-0520">NAD</keyword>